<keyword evidence="2" id="KW-0496">Mitochondrion</keyword>
<dbReference type="Gene3D" id="3.10.28.10">
    <property type="entry name" value="Homing endonucleases"/>
    <property type="match status" value="1"/>
</dbReference>
<dbReference type="InterPro" id="IPR004860">
    <property type="entry name" value="LAGLIDADG_dom"/>
</dbReference>
<protein>
    <recommendedName>
        <fullName evidence="1">Homing endonuclease LAGLIDADG domain-containing protein</fullName>
    </recommendedName>
</protein>
<evidence type="ECO:0000259" key="1">
    <source>
        <dbReference type="Pfam" id="PF00961"/>
    </source>
</evidence>
<reference evidence="2" key="1">
    <citation type="submission" date="2019-04" db="EMBL/GenBank/DDBJ databases">
        <authorList>
            <person name="Yu Z."/>
            <person name="Deng C."/>
        </authorList>
    </citation>
    <scope>NUCLEOTIDE SEQUENCE</scope>
</reference>
<dbReference type="SUPFAM" id="SSF55608">
    <property type="entry name" value="Homing endonucleases"/>
    <property type="match status" value="1"/>
</dbReference>
<evidence type="ECO:0000313" key="2">
    <source>
        <dbReference type="EMBL" id="QCW06933.1"/>
    </source>
</evidence>
<accession>A0A4Y5MV42</accession>
<organism evidence="2">
    <name type="scientific">Orbilia brochopaga</name>
    <dbReference type="NCBI Taxonomy" id="3140254"/>
    <lineage>
        <taxon>Eukaryota</taxon>
        <taxon>Fungi</taxon>
        <taxon>Dikarya</taxon>
        <taxon>Ascomycota</taxon>
        <taxon>Pezizomycotina</taxon>
        <taxon>Orbiliomycetes</taxon>
        <taxon>Orbiliales</taxon>
        <taxon>Orbiliaceae</taxon>
        <taxon>Orbilia</taxon>
    </lineage>
</organism>
<geneLocation type="mitochondrion" evidence="2"/>
<dbReference type="EMBL" id="MK820635">
    <property type="protein sequence ID" value="QCW06933.1"/>
    <property type="molecule type" value="Genomic_DNA"/>
</dbReference>
<proteinExistence type="predicted"/>
<feature type="domain" description="Homing endonuclease LAGLIDADG" evidence="1">
    <location>
        <begin position="35"/>
        <end position="135"/>
    </location>
</feature>
<dbReference type="PANTHER" id="PTHR36181:SF4">
    <property type="entry name" value="LAGLIDADG ENDONUCLEASE"/>
    <property type="match status" value="1"/>
</dbReference>
<dbReference type="PANTHER" id="PTHR36181">
    <property type="entry name" value="INTRON-ENCODED ENDONUCLEASE AI3-RELATED"/>
    <property type="match status" value="1"/>
</dbReference>
<dbReference type="InterPro" id="IPR027434">
    <property type="entry name" value="Homing_endonucl"/>
</dbReference>
<sequence length="166" mass="18876">MNLGLSNMLKFEFNEFIPVERPVINTENIPNPYCIAGFVSGEGNFSVLVAKSTNKIGKRVQLRIRVTQHERDLKLLKVLIKYLGTGSIYKYPNQPAVSLTVVNFSAITNIIIPLFDKNPIMGVKLYDYYDWCKIHKLMLEGSHLTMEGIDLIQKIKSGMNEGRKIN</sequence>
<dbReference type="GO" id="GO:0005739">
    <property type="term" value="C:mitochondrion"/>
    <property type="evidence" value="ECO:0007669"/>
    <property type="project" value="UniProtKB-ARBA"/>
</dbReference>
<dbReference type="InterPro" id="IPR051289">
    <property type="entry name" value="LAGLIDADG_Endonuclease"/>
</dbReference>
<dbReference type="Pfam" id="PF00961">
    <property type="entry name" value="LAGLIDADG_1"/>
    <property type="match status" value="1"/>
</dbReference>
<dbReference type="GO" id="GO:0004519">
    <property type="term" value="F:endonuclease activity"/>
    <property type="evidence" value="ECO:0007669"/>
    <property type="project" value="InterPro"/>
</dbReference>
<dbReference type="FunFam" id="3.10.28.10:FF:000010">
    <property type="entry name" value="LAGLIDADG homing endonuclease I-LtrII"/>
    <property type="match status" value="1"/>
</dbReference>
<name>A0A4Y5MV42_9PEZI</name>
<dbReference type="AlphaFoldDB" id="A0A4Y5MV42"/>
<gene>
    <name evidence="2" type="primary">orf166_3</name>
</gene>